<keyword evidence="8 9" id="KW-0385">Hypusine</keyword>
<dbReference type="InterPro" id="IPR048670">
    <property type="entry name" value="IF5A-like_N"/>
</dbReference>
<dbReference type="GO" id="GO:0045901">
    <property type="term" value="P:positive regulation of translational elongation"/>
    <property type="evidence" value="ECO:0007669"/>
    <property type="project" value="UniProtKB-UniRule"/>
</dbReference>
<dbReference type="GO" id="GO:0005789">
    <property type="term" value="C:endoplasmic reticulum membrane"/>
    <property type="evidence" value="ECO:0007669"/>
    <property type="project" value="UniProtKB-SubCell"/>
</dbReference>
<keyword evidence="7 9" id="KW-0648">Protein biosynthesis</keyword>
<keyword evidence="6" id="KW-0694">RNA-binding</keyword>
<dbReference type="NCBIfam" id="TIGR00037">
    <property type="entry name" value="eIF_5A"/>
    <property type="match status" value="1"/>
</dbReference>
<evidence type="ECO:0000256" key="9">
    <source>
        <dbReference type="RuleBase" id="RU362005"/>
    </source>
</evidence>
<evidence type="ECO:0000256" key="8">
    <source>
        <dbReference type="ARBA" id="ARBA00023071"/>
    </source>
</evidence>
<dbReference type="AlphaFoldDB" id="G5B6H4"/>
<dbReference type="InterPro" id="IPR020189">
    <property type="entry name" value="IF5A_C"/>
</dbReference>
<evidence type="ECO:0000256" key="2">
    <source>
        <dbReference type="ARBA" id="ARBA00004496"/>
    </source>
</evidence>
<protein>
    <recommendedName>
        <fullName evidence="9">Eukaryotic translation initiation factor 5A</fullName>
        <shortName evidence="9">eIF-5A</shortName>
    </recommendedName>
</protein>
<evidence type="ECO:0000313" key="12">
    <source>
        <dbReference type="EMBL" id="EHB04958.1"/>
    </source>
</evidence>
<dbReference type="EMBL" id="JH168664">
    <property type="protein sequence ID" value="EHB04958.1"/>
    <property type="molecule type" value="Genomic_DNA"/>
</dbReference>
<name>G5B6H4_HETGA</name>
<dbReference type="Gene3D" id="2.40.50.140">
    <property type="entry name" value="Nucleic acid-binding proteins"/>
    <property type="match status" value="1"/>
</dbReference>
<dbReference type="InterPro" id="IPR014722">
    <property type="entry name" value="Rib_uL2_dom2"/>
</dbReference>
<proteinExistence type="inferred from homology"/>
<evidence type="ECO:0000256" key="6">
    <source>
        <dbReference type="ARBA" id="ARBA00022884"/>
    </source>
</evidence>
<dbReference type="GO" id="GO:0003743">
    <property type="term" value="F:translation initiation factor activity"/>
    <property type="evidence" value="ECO:0007669"/>
    <property type="project" value="UniProtKB-KW"/>
</dbReference>
<dbReference type="InterPro" id="IPR012340">
    <property type="entry name" value="NA-bd_OB-fold"/>
</dbReference>
<comment type="similarity">
    <text evidence="3 9">Belongs to the eIF-5A family.</text>
</comment>
<evidence type="ECO:0000313" key="13">
    <source>
        <dbReference type="Proteomes" id="UP000006813"/>
    </source>
</evidence>
<organism evidence="12 13">
    <name type="scientific">Heterocephalus glaber</name>
    <name type="common">Naked mole rat</name>
    <dbReference type="NCBI Taxonomy" id="10181"/>
    <lineage>
        <taxon>Eukaryota</taxon>
        <taxon>Metazoa</taxon>
        <taxon>Chordata</taxon>
        <taxon>Craniata</taxon>
        <taxon>Vertebrata</taxon>
        <taxon>Euteleostomi</taxon>
        <taxon>Mammalia</taxon>
        <taxon>Eutheria</taxon>
        <taxon>Euarchontoglires</taxon>
        <taxon>Glires</taxon>
        <taxon>Rodentia</taxon>
        <taxon>Hystricomorpha</taxon>
        <taxon>Bathyergidae</taxon>
        <taxon>Heterocephalus</taxon>
    </lineage>
</organism>
<dbReference type="GO" id="GO:0003746">
    <property type="term" value="F:translation elongation factor activity"/>
    <property type="evidence" value="ECO:0007669"/>
    <property type="project" value="UniProtKB-UniRule"/>
</dbReference>
<comment type="PTM">
    <text evidence="9">eIF-5A seems to be the only eukaryotic protein to have a hypusine residue which is a post-translational modification of a lysine by the addition of a butylamino group.</text>
</comment>
<evidence type="ECO:0000256" key="1">
    <source>
        <dbReference type="ARBA" id="ARBA00004397"/>
    </source>
</evidence>
<keyword evidence="5" id="KW-0251">Elongation factor</keyword>
<dbReference type="Pfam" id="PF21485">
    <property type="entry name" value="IF5A-like_N"/>
    <property type="match status" value="1"/>
</dbReference>
<evidence type="ECO:0000256" key="4">
    <source>
        <dbReference type="ARBA" id="ARBA00022490"/>
    </source>
</evidence>
<dbReference type="SUPFAM" id="SSF50249">
    <property type="entry name" value="Nucleic acid-binding proteins"/>
    <property type="match status" value="1"/>
</dbReference>
<dbReference type="STRING" id="10181.G5B6H4"/>
<dbReference type="GO" id="GO:0043022">
    <property type="term" value="F:ribosome binding"/>
    <property type="evidence" value="ECO:0007669"/>
    <property type="project" value="UniProtKB-UniRule"/>
</dbReference>
<evidence type="ECO:0000259" key="11">
    <source>
        <dbReference type="Pfam" id="PF21485"/>
    </source>
</evidence>
<accession>G5B6H4</accession>
<evidence type="ECO:0000256" key="5">
    <source>
        <dbReference type="ARBA" id="ARBA00022768"/>
    </source>
</evidence>
<evidence type="ECO:0000259" key="10">
    <source>
        <dbReference type="Pfam" id="PF01287"/>
    </source>
</evidence>
<feature type="domain" description="Translation initiation factor 5A-like N-terminal" evidence="11">
    <location>
        <begin position="15"/>
        <end position="76"/>
    </location>
</feature>
<evidence type="ECO:0000256" key="3">
    <source>
        <dbReference type="ARBA" id="ARBA00006016"/>
    </source>
</evidence>
<dbReference type="eggNOG" id="KOG3271">
    <property type="taxonomic scope" value="Eukaryota"/>
</dbReference>
<keyword evidence="12" id="KW-0396">Initiation factor</keyword>
<gene>
    <name evidence="12" type="ORF">GW7_20703</name>
</gene>
<reference evidence="12 13" key="1">
    <citation type="journal article" date="2011" name="Nature">
        <title>Genome sequencing reveals insights into physiology and longevity of the naked mole rat.</title>
        <authorList>
            <person name="Kim E.B."/>
            <person name="Fang X."/>
            <person name="Fushan A.A."/>
            <person name="Huang Z."/>
            <person name="Lobanov A.V."/>
            <person name="Han L."/>
            <person name="Marino S.M."/>
            <person name="Sun X."/>
            <person name="Turanov A.A."/>
            <person name="Yang P."/>
            <person name="Yim S.H."/>
            <person name="Zhao X."/>
            <person name="Kasaikina M.V."/>
            <person name="Stoletzki N."/>
            <person name="Peng C."/>
            <person name="Polak P."/>
            <person name="Xiong Z."/>
            <person name="Kiezun A."/>
            <person name="Zhu Y."/>
            <person name="Chen Y."/>
            <person name="Kryukov G.V."/>
            <person name="Zhang Q."/>
            <person name="Peshkin L."/>
            <person name="Yang L."/>
            <person name="Bronson R.T."/>
            <person name="Buffenstein R."/>
            <person name="Wang B."/>
            <person name="Han C."/>
            <person name="Li Q."/>
            <person name="Chen L."/>
            <person name="Zhao W."/>
            <person name="Sunyaev S.R."/>
            <person name="Park T.J."/>
            <person name="Zhang G."/>
            <person name="Wang J."/>
            <person name="Gladyshev V.N."/>
        </authorList>
    </citation>
    <scope>NUCLEOTIDE SEQUENCE [LARGE SCALE GENOMIC DNA]</scope>
</reference>
<dbReference type="Proteomes" id="UP000006813">
    <property type="component" value="Unassembled WGS sequence"/>
</dbReference>
<dbReference type="Gene3D" id="2.30.30.30">
    <property type="match status" value="1"/>
</dbReference>
<dbReference type="Pfam" id="PF01287">
    <property type="entry name" value="eIF-5a"/>
    <property type="match status" value="1"/>
</dbReference>
<feature type="domain" description="Translation initiation factor 5A C-terminal" evidence="10">
    <location>
        <begin position="83"/>
        <end position="116"/>
    </location>
</feature>
<comment type="function">
    <text evidence="9">Translation factor that promotes translation elongation and termination, particularly upon ribosome stalling at specific amino acid sequence contexts. Binds between the exit (E) and peptidyl (P) site of the ribosome and promotes rescue of stalled ribosome: specifically required for efficient translation of polyproline-containing peptides as well as other motifs that stall the ribosome. Acts as ribosome quality control (RQC) cofactor by joining the RQC complex to facilitate peptidyl transfer during CAT tailing step.</text>
</comment>
<dbReference type="FunFam" id="2.30.30.30:FF:000007">
    <property type="entry name" value="Eukaryotic translation initiation factor 5A"/>
    <property type="match status" value="1"/>
</dbReference>
<evidence type="ECO:0000256" key="7">
    <source>
        <dbReference type="ARBA" id="ARBA00022917"/>
    </source>
</evidence>
<dbReference type="SUPFAM" id="SSF50104">
    <property type="entry name" value="Translation proteins SH3-like domain"/>
    <property type="match status" value="1"/>
</dbReference>
<comment type="subcellular location">
    <subcellularLocation>
        <location evidence="2">Cytoplasm</location>
    </subcellularLocation>
    <subcellularLocation>
        <location evidence="1">Endoplasmic reticulum membrane</location>
        <topology evidence="1">Peripheral membrane protein</topology>
        <orientation evidence="1">Cytoplasmic side</orientation>
    </subcellularLocation>
</comment>
<dbReference type="GO" id="GO:0045905">
    <property type="term" value="P:positive regulation of translational termination"/>
    <property type="evidence" value="ECO:0007669"/>
    <property type="project" value="UniProtKB-UniRule"/>
</dbReference>
<dbReference type="InterPro" id="IPR001884">
    <property type="entry name" value="IF5A-like"/>
</dbReference>
<dbReference type="PANTHER" id="PTHR11673">
    <property type="entry name" value="TRANSLATION INITIATION FACTOR 5A FAMILY MEMBER"/>
    <property type="match status" value="1"/>
</dbReference>
<sequence length="149" mass="16411">MVGEINFTTGDAEASSIYPVQCSDLHKNGFVVFEGQPCKTVKMSTSKTGKQDHAKVYLVGIAIFTRKKYEDSGPSTYNTDIPNIKRNDYQWIYIQDAYLSLLTETSEVREDLKLREAIPVLPASQLEEPGSPRLALAPSAFQCGTKGSG</sequence>
<dbReference type="GO" id="GO:0003723">
    <property type="term" value="F:RNA binding"/>
    <property type="evidence" value="ECO:0007669"/>
    <property type="project" value="UniProtKB-KW"/>
</dbReference>
<dbReference type="InParanoid" id="G5B6H4"/>
<keyword evidence="4" id="KW-0963">Cytoplasm</keyword>
<dbReference type="InterPro" id="IPR008991">
    <property type="entry name" value="Translation_prot_SH3-like_sf"/>
</dbReference>